<dbReference type="InterPro" id="IPR012337">
    <property type="entry name" value="RNaseH-like_sf"/>
</dbReference>
<keyword evidence="2" id="KW-0548">Nucleotidyltransferase</keyword>
<dbReference type="PANTHER" id="PTHR45835">
    <property type="entry name" value="YALI0A06105P"/>
    <property type="match status" value="1"/>
</dbReference>
<dbReference type="PANTHER" id="PTHR45835:SF103">
    <property type="entry name" value="RNA-DIRECTED DNA POLYMERASE"/>
    <property type="match status" value="1"/>
</dbReference>
<name>A0A699HFY5_TANCI</name>
<dbReference type="Gene3D" id="3.30.420.10">
    <property type="entry name" value="Ribonuclease H-like superfamily/Ribonuclease H"/>
    <property type="match status" value="1"/>
</dbReference>
<sequence>MSYTAVIENGNAPLMIKVVEGVETAIAPATIEEKAQRRLEMKARSTLLMGIPDEHQLKFNSYKDSKSLWEAIDKRFRGNVATKKSQRNLLKALRNQENRNKENTRRAVPVEIPTSNALISCDGLGDYDWSDQAEEGLTNFALMAYSSTSSNSEIERLARLYINKIVARHDVPMLIISDRDSYFTSRLWQLLQKALGTQLDLSIAYHPHTDGQSERTIQTLKDMFRACAMDFGINWDTHLPLVEYSYNNVPFKALYGKRRRTPIAWAEVGESKLVGPEIVQETTDNNVLIKERLKVARDR</sequence>
<dbReference type="SUPFAM" id="SSF53098">
    <property type="entry name" value="Ribonuclease H-like"/>
    <property type="match status" value="1"/>
</dbReference>
<gene>
    <name evidence="2" type="ORF">Tci_378496</name>
</gene>
<dbReference type="AlphaFoldDB" id="A0A699HFY5"/>
<comment type="caution">
    <text evidence="2">The sequence shown here is derived from an EMBL/GenBank/DDBJ whole genome shotgun (WGS) entry which is preliminary data.</text>
</comment>
<dbReference type="InterPro" id="IPR036397">
    <property type="entry name" value="RNaseH_sf"/>
</dbReference>
<dbReference type="GO" id="GO:0003676">
    <property type="term" value="F:nucleic acid binding"/>
    <property type="evidence" value="ECO:0007669"/>
    <property type="project" value="InterPro"/>
</dbReference>
<dbReference type="GO" id="GO:0003964">
    <property type="term" value="F:RNA-directed DNA polymerase activity"/>
    <property type="evidence" value="ECO:0007669"/>
    <property type="project" value="UniProtKB-KW"/>
</dbReference>
<reference evidence="2" key="1">
    <citation type="journal article" date="2019" name="Sci. Rep.">
        <title>Draft genome of Tanacetum cinerariifolium, the natural source of mosquito coil.</title>
        <authorList>
            <person name="Yamashiro T."/>
            <person name="Shiraishi A."/>
            <person name="Satake H."/>
            <person name="Nakayama K."/>
        </authorList>
    </citation>
    <scope>NUCLEOTIDE SEQUENCE</scope>
</reference>
<dbReference type="PROSITE" id="PS50994">
    <property type="entry name" value="INTEGRASE"/>
    <property type="match status" value="1"/>
</dbReference>
<dbReference type="EMBL" id="BKCJ010149269">
    <property type="protein sequence ID" value="GEY06522.1"/>
    <property type="molecule type" value="Genomic_DNA"/>
</dbReference>
<protein>
    <submittedName>
        <fullName evidence="2">Reverse transcriptase domain-containing protein</fullName>
    </submittedName>
</protein>
<proteinExistence type="predicted"/>
<evidence type="ECO:0000313" key="2">
    <source>
        <dbReference type="EMBL" id="GEY06522.1"/>
    </source>
</evidence>
<keyword evidence="2" id="KW-0695">RNA-directed DNA polymerase</keyword>
<dbReference type="InterPro" id="IPR001584">
    <property type="entry name" value="Integrase_cat-core"/>
</dbReference>
<organism evidence="2">
    <name type="scientific">Tanacetum cinerariifolium</name>
    <name type="common">Dalmatian daisy</name>
    <name type="synonym">Chrysanthemum cinerariifolium</name>
    <dbReference type="NCBI Taxonomy" id="118510"/>
    <lineage>
        <taxon>Eukaryota</taxon>
        <taxon>Viridiplantae</taxon>
        <taxon>Streptophyta</taxon>
        <taxon>Embryophyta</taxon>
        <taxon>Tracheophyta</taxon>
        <taxon>Spermatophyta</taxon>
        <taxon>Magnoliopsida</taxon>
        <taxon>eudicotyledons</taxon>
        <taxon>Gunneridae</taxon>
        <taxon>Pentapetalae</taxon>
        <taxon>asterids</taxon>
        <taxon>campanulids</taxon>
        <taxon>Asterales</taxon>
        <taxon>Asteraceae</taxon>
        <taxon>Asteroideae</taxon>
        <taxon>Anthemideae</taxon>
        <taxon>Anthemidinae</taxon>
        <taxon>Tanacetum</taxon>
    </lineage>
</organism>
<evidence type="ECO:0000259" key="1">
    <source>
        <dbReference type="PROSITE" id="PS50994"/>
    </source>
</evidence>
<dbReference type="GO" id="GO:0015074">
    <property type="term" value="P:DNA integration"/>
    <property type="evidence" value="ECO:0007669"/>
    <property type="project" value="InterPro"/>
</dbReference>
<feature type="domain" description="Integrase catalytic" evidence="1">
    <location>
        <begin position="105"/>
        <end position="270"/>
    </location>
</feature>
<keyword evidence="2" id="KW-0808">Transferase</keyword>
<accession>A0A699HFY5</accession>